<dbReference type="Proteomes" id="UP001430356">
    <property type="component" value="Unassembled WGS sequence"/>
</dbReference>
<comment type="similarity">
    <text evidence="2">Belongs to the dpy-30 family.</text>
</comment>
<evidence type="ECO:0000313" key="5">
    <source>
        <dbReference type="EMBL" id="KAK7200462.1"/>
    </source>
</evidence>
<evidence type="ECO:0000313" key="6">
    <source>
        <dbReference type="Proteomes" id="UP001430356"/>
    </source>
</evidence>
<dbReference type="EMBL" id="JAECZO010000006">
    <property type="protein sequence ID" value="KAK7200462.1"/>
    <property type="molecule type" value="Genomic_DNA"/>
</dbReference>
<dbReference type="CDD" id="cd22965">
    <property type="entry name" value="DD_DPY30_SDC1"/>
    <property type="match status" value="1"/>
</dbReference>
<dbReference type="Gene3D" id="1.20.890.10">
    <property type="entry name" value="cAMP-dependent protein kinase regulatory subunit, dimerization-anchoring domain"/>
    <property type="match status" value="1"/>
</dbReference>
<dbReference type="GO" id="GO:0005634">
    <property type="term" value="C:nucleus"/>
    <property type="evidence" value="ECO:0007669"/>
    <property type="project" value="UniProtKB-SubCell"/>
</dbReference>
<evidence type="ECO:0000256" key="1">
    <source>
        <dbReference type="ARBA" id="ARBA00004123"/>
    </source>
</evidence>
<feature type="compositionally biased region" description="Polar residues" evidence="4">
    <location>
        <begin position="160"/>
        <end position="171"/>
    </location>
</feature>
<gene>
    <name evidence="5" type="ORF">NESM_000100800</name>
</gene>
<comment type="caution">
    <text evidence="5">The sequence shown here is derived from an EMBL/GenBank/DDBJ whole genome shotgun (WGS) entry which is preliminary data.</text>
</comment>
<feature type="region of interest" description="Disordered" evidence="4">
    <location>
        <begin position="114"/>
        <end position="144"/>
    </location>
</feature>
<reference evidence="5 6" key="1">
    <citation type="journal article" date="2021" name="MBio">
        <title>A New Model Trypanosomatid, Novymonas esmeraldas: Genomic Perception of Its 'Candidatus Pandoraea novymonadis' Endosymbiont.</title>
        <authorList>
            <person name="Zakharova A."/>
            <person name="Saura A."/>
            <person name="Butenko A."/>
            <person name="Podesvova L."/>
            <person name="Warmusova S."/>
            <person name="Kostygov A.Y."/>
            <person name="Nenarokova A."/>
            <person name="Lukes J."/>
            <person name="Opperdoes F.R."/>
            <person name="Yurchenko V."/>
        </authorList>
    </citation>
    <scope>NUCLEOTIDE SEQUENCE [LARGE SCALE GENOMIC DNA]</scope>
    <source>
        <strain evidence="5 6">E262AT.01</strain>
    </source>
</reference>
<proteinExistence type="inferred from homology"/>
<keyword evidence="3" id="KW-0539">Nucleus</keyword>
<accession>A0AAW0F1P7</accession>
<organism evidence="5 6">
    <name type="scientific">Novymonas esmeraldas</name>
    <dbReference type="NCBI Taxonomy" id="1808958"/>
    <lineage>
        <taxon>Eukaryota</taxon>
        <taxon>Discoba</taxon>
        <taxon>Euglenozoa</taxon>
        <taxon>Kinetoplastea</taxon>
        <taxon>Metakinetoplastina</taxon>
        <taxon>Trypanosomatida</taxon>
        <taxon>Trypanosomatidae</taxon>
        <taxon>Novymonas</taxon>
    </lineage>
</organism>
<dbReference type="AlphaFoldDB" id="A0AAW0F1P7"/>
<dbReference type="Pfam" id="PF05186">
    <property type="entry name" value="Dpy-30"/>
    <property type="match status" value="1"/>
</dbReference>
<sequence length="182" mass="18555">MFRGSVTEDVAGDAVDEETLLVLLQHLADAPTPDVSGGPAAALDGTAAAAFPTTTAAPAPPEDDIPEYALPDAQYIERTILPLLLRGLEEVVRIRPPDPLAFLGAYMVCNNPQRPPETSAAATSADGGSGRDAPAWLSEPADGGSAVPVLTEVVQQALSRFSGQKSGSSTGKPAVTVPKAAA</sequence>
<evidence type="ECO:0000256" key="4">
    <source>
        <dbReference type="SAM" id="MobiDB-lite"/>
    </source>
</evidence>
<keyword evidence="6" id="KW-1185">Reference proteome</keyword>
<comment type="subcellular location">
    <subcellularLocation>
        <location evidence="1">Nucleus</location>
    </subcellularLocation>
</comment>
<protein>
    <submittedName>
        <fullName evidence="5">Dpy-30 motif containing protein</fullName>
    </submittedName>
</protein>
<evidence type="ECO:0000256" key="3">
    <source>
        <dbReference type="ARBA" id="ARBA00023242"/>
    </source>
</evidence>
<name>A0AAW0F1P7_9TRYP</name>
<evidence type="ECO:0000256" key="2">
    <source>
        <dbReference type="ARBA" id="ARBA00010849"/>
    </source>
</evidence>
<feature type="region of interest" description="Disordered" evidence="4">
    <location>
        <begin position="160"/>
        <end position="182"/>
    </location>
</feature>
<dbReference type="InterPro" id="IPR007858">
    <property type="entry name" value="Dpy-30_motif"/>
</dbReference>
<dbReference type="InterPro" id="IPR049629">
    <property type="entry name" value="DPY30_SDC1_DD"/>
</dbReference>